<feature type="domain" description="Peptidase M16 N-terminal" evidence="2">
    <location>
        <begin position="58"/>
        <end position="200"/>
    </location>
</feature>
<evidence type="ECO:0000256" key="1">
    <source>
        <dbReference type="SAM" id="MobiDB-lite"/>
    </source>
</evidence>
<dbReference type="OrthoDB" id="6369905at2759"/>
<evidence type="ECO:0000313" key="4">
    <source>
        <dbReference type="Proteomes" id="UP000192578"/>
    </source>
</evidence>
<name>A0A1W0WN80_HYPEX</name>
<dbReference type="GO" id="GO:0046872">
    <property type="term" value="F:metal ion binding"/>
    <property type="evidence" value="ECO:0007669"/>
    <property type="project" value="InterPro"/>
</dbReference>
<dbReference type="PANTHER" id="PTHR11851:SF226">
    <property type="entry name" value="CYTOCHROME B-C1 COMPLEX SUBUNIT 2, MITOCHONDRIAL"/>
    <property type="match status" value="1"/>
</dbReference>
<accession>A0A1W0WN80</accession>
<dbReference type="SUPFAM" id="SSF63411">
    <property type="entry name" value="LuxS/MPP-like metallohydrolase"/>
    <property type="match status" value="1"/>
</dbReference>
<sequence length="205" mass="22524">MNTMLIARRGFATAKAAQAAAAAQRKETSPVARSPSFDHPPPAKQELKVTRLPNDLLVASEDSGFALTRISVAVKAGARHEPVELPGLSHVLRNAAPLATKQCTAFGLSRNLEQLGANLRAITTRDLTVYSLEVTRDNLHDAVKFLSYVVTQQEFKPWEVLDARERLLVDLAILKKHPEIRLVENLHKAAYNGGLSNSLYARNLL</sequence>
<proteinExistence type="predicted"/>
<feature type="region of interest" description="Disordered" evidence="1">
    <location>
        <begin position="18"/>
        <end position="44"/>
    </location>
</feature>
<dbReference type="InterPro" id="IPR050361">
    <property type="entry name" value="MPP/UQCRC_Complex"/>
</dbReference>
<dbReference type="EMBL" id="MTYJ01000072">
    <property type="protein sequence ID" value="OQV16617.1"/>
    <property type="molecule type" value="Genomic_DNA"/>
</dbReference>
<comment type="caution">
    <text evidence="3">The sequence shown here is derived from an EMBL/GenBank/DDBJ whole genome shotgun (WGS) entry which is preliminary data.</text>
</comment>
<dbReference type="GO" id="GO:0005739">
    <property type="term" value="C:mitochondrion"/>
    <property type="evidence" value="ECO:0007669"/>
    <property type="project" value="TreeGrafter"/>
</dbReference>
<evidence type="ECO:0000259" key="2">
    <source>
        <dbReference type="Pfam" id="PF00675"/>
    </source>
</evidence>
<dbReference type="AlphaFoldDB" id="A0A1W0WN80"/>
<dbReference type="Proteomes" id="UP000192578">
    <property type="component" value="Unassembled WGS sequence"/>
</dbReference>
<dbReference type="InterPro" id="IPR011249">
    <property type="entry name" value="Metalloenz_LuxS/M16"/>
</dbReference>
<evidence type="ECO:0000313" key="3">
    <source>
        <dbReference type="EMBL" id="OQV16617.1"/>
    </source>
</evidence>
<dbReference type="PANTHER" id="PTHR11851">
    <property type="entry name" value="METALLOPROTEASE"/>
    <property type="match status" value="1"/>
</dbReference>
<gene>
    <name evidence="3" type="ORF">BV898_09287</name>
</gene>
<dbReference type="InterPro" id="IPR011765">
    <property type="entry name" value="Pept_M16_N"/>
</dbReference>
<dbReference type="Gene3D" id="3.30.830.10">
    <property type="entry name" value="Metalloenzyme, LuxS/M16 peptidase-like"/>
    <property type="match status" value="1"/>
</dbReference>
<dbReference type="Pfam" id="PF00675">
    <property type="entry name" value="Peptidase_M16"/>
    <property type="match status" value="1"/>
</dbReference>
<protein>
    <submittedName>
        <fullName evidence="3">Cytochrome b-c1 complex subunit 2, mitochondrial</fullName>
    </submittedName>
</protein>
<organism evidence="3 4">
    <name type="scientific">Hypsibius exemplaris</name>
    <name type="common">Freshwater tardigrade</name>
    <dbReference type="NCBI Taxonomy" id="2072580"/>
    <lineage>
        <taxon>Eukaryota</taxon>
        <taxon>Metazoa</taxon>
        <taxon>Ecdysozoa</taxon>
        <taxon>Tardigrada</taxon>
        <taxon>Eutardigrada</taxon>
        <taxon>Parachela</taxon>
        <taxon>Hypsibioidea</taxon>
        <taxon>Hypsibiidae</taxon>
        <taxon>Hypsibius</taxon>
    </lineage>
</organism>
<keyword evidence="4" id="KW-1185">Reference proteome</keyword>
<reference evidence="4" key="1">
    <citation type="submission" date="2017-01" db="EMBL/GenBank/DDBJ databases">
        <title>Comparative genomics of anhydrobiosis in the tardigrade Hypsibius dujardini.</title>
        <authorList>
            <person name="Yoshida Y."/>
            <person name="Koutsovoulos G."/>
            <person name="Laetsch D."/>
            <person name="Stevens L."/>
            <person name="Kumar S."/>
            <person name="Horikawa D."/>
            <person name="Ishino K."/>
            <person name="Komine S."/>
            <person name="Tomita M."/>
            <person name="Blaxter M."/>
            <person name="Arakawa K."/>
        </authorList>
    </citation>
    <scope>NUCLEOTIDE SEQUENCE [LARGE SCALE GENOMIC DNA]</scope>
    <source>
        <strain evidence="4">Z151</strain>
    </source>
</reference>